<protein>
    <recommendedName>
        <fullName evidence="3">FAF domain-containing protein</fullName>
    </recommendedName>
</protein>
<dbReference type="InterPro" id="IPR021410">
    <property type="entry name" value="FAF"/>
</dbReference>
<dbReference type="Proteomes" id="UP000825729">
    <property type="component" value="Unassembled WGS sequence"/>
</dbReference>
<gene>
    <name evidence="4" type="ORF">H6P81_001997</name>
</gene>
<evidence type="ECO:0000256" key="1">
    <source>
        <dbReference type="ARBA" id="ARBA00008690"/>
    </source>
</evidence>
<dbReference type="PANTHER" id="PTHR33155:SF27">
    <property type="entry name" value="FANTASTIC FOUR-LIKE PROTEIN (DUF3049)"/>
    <property type="match status" value="1"/>
</dbReference>
<dbReference type="InterPro" id="IPR046431">
    <property type="entry name" value="FAF_dom"/>
</dbReference>
<evidence type="ECO:0000313" key="5">
    <source>
        <dbReference type="Proteomes" id="UP000825729"/>
    </source>
</evidence>
<organism evidence="4 5">
    <name type="scientific">Aristolochia fimbriata</name>
    <name type="common">White veined hardy Dutchman's pipe vine</name>
    <dbReference type="NCBI Taxonomy" id="158543"/>
    <lineage>
        <taxon>Eukaryota</taxon>
        <taxon>Viridiplantae</taxon>
        <taxon>Streptophyta</taxon>
        <taxon>Embryophyta</taxon>
        <taxon>Tracheophyta</taxon>
        <taxon>Spermatophyta</taxon>
        <taxon>Magnoliopsida</taxon>
        <taxon>Magnoliidae</taxon>
        <taxon>Piperales</taxon>
        <taxon>Aristolochiaceae</taxon>
        <taxon>Aristolochia</taxon>
    </lineage>
</organism>
<evidence type="ECO:0000256" key="2">
    <source>
        <dbReference type="SAM" id="MobiDB-lite"/>
    </source>
</evidence>
<comment type="caution">
    <text evidence="4">The sequence shown here is derived from an EMBL/GenBank/DDBJ whole genome shotgun (WGS) entry which is preliminary data.</text>
</comment>
<feature type="region of interest" description="Disordered" evidence="2">
    <location>
        <begin position="46"/>
        <end position="98"/>
    </location>
</feature>
<accession>A0AAV7FA33</accession>
<dbReference type="PANTHER" id="PTHR33155">
    <property type="entry name" value="FANTASTIC FOUR-LIKE PROTEIN (DUF3049)"/>
    <property type="match status" value="1"/>
</dbReference>
<name>A0AAV7FA33_ARIFI</name>
<reference evidence="4 5" key="1">
    <citation type="submission" date="2021-07" db="EMBL/GenBank/DDBJ databases">
        <title>The Aristolochia fimbriata genome: insights into angiosperm evolution, floral development and chemical biosynthesis.</title>
        <authorList>
            <person name="Jiao Y."/>
        </authorList>
    </citation>
    <scope>NUCLEOTIDE SEQUENCE [LARGE SCALE GENOMIC DNA]</scope>
    <source>
        <strain evidence="4">IBCAS-2021</strain>
        <tissue evidence="4">Leaf</tissue>
    </source>
</reference>
<evidence type="ECO:0000313" key="4">
    <source>
        <dbReference type="EMBL" id="KAG9457489.1"/>
    </source>
</evidence>
<dbReference type="EMBL" id="JAINDJ010000002">
    <property type="protein sequence ID" value="KAG9457489.1"/>
    <property type="molecule type" value="Genomic_DNA"/>
</dbReference>
<comment type="similarity">
    <text evidence="1">Belongs to the fantastic four family.</text>
</comment>
<keyword evidence="5" id="KW-1185">Reference proteome</keyword>
<dbReference type="AlphaFoldDB" id="A0AAV7FA33"/>
<feature type="region of interest" description="Disordered" evidence="2">
    <location>
        <begin position="195"/>
        <end position="236"/>
    </location>
</feature>
<feature type="domain" description="FAF" evidence="3">
    <location>
        <begin position="126"/>
        <end position="178"/>
    </location>
</feature>
<sequence>MSFCKSFQTLLGHSDVGDRRHFSLPSPGGLCLIARTFHKPPYLLESSAVGKNSPDDTSSTSPAPAPAPDPDPEGFLTCTETLGSESSEERVVAEEEEKVVGGETAARWRRKYSRLRWRKTETAETKFPPPLPGLDQKGRPRSFLKAERKDGRFVLTEVQIERPEVFCAKREGGRLRLQRPFLPNLEFALRDHFVSRNSHRPPPAIPIRRRRPDGERQGQYRNSAINFPDERDGQKV</sequence>
<proteinExistence type="inferred from homology"/>
<evidence type="ECO:0000259" key="3">
    <source>
        <dbReference type="Pfam" id="PF11250"/>
    </source>
</evidence>
<dbReference type="Pfam" id="PF11250">
    <property type="entry name" value="FAF"/>
    <property type="match status" value="1"/>
</dbReference>